<dbReference type="PANTHER" id="PTHR10696:SF25">
    <property type="entry name" value="OXIDOREDUCTASE AIM17-RELATED"/>
    <property type="match status" value="1"/>
</dbReference>
<organism evidence="10 11">
    <name type="scientific">Halocynthiibacter styelae</name>
    <dbReference type="NCBI Taxonomy" id="2761955"/>
    <lineage>
        <taxon>Bacteria</taxon>
        <taxon>Pseudomonadati</taxon>
        <taxon>Pseudomonadota</taxon>
        <taxon>Alphaproteobacteria</taxon>
        <taxon>Rhodobacterales</taxon>
        <taxon>Paracoccaceae</taxon>
        <taxon>Halocynthiibacter</taxon>
    </lineage>
</organism>
<evidence type="ECO:0000313" key="10">
    <source>
        <dbReference type="EMBL" id="MBI1494742.1"/>
    </source>
</evidence>
<keyword evidence="11" id="KW-1185">Reference proteome</keyword>
<dbReference type="Gene3D" id="3.60.130.10">
    <property type="entry name" value="Clavaminate synthase-like"/>
    <property type="match status" value="1"/>
</dbReference>
<evidence type="ECO:0000259" key="8">
    <source>
        <dbReference type="Pfam" id="PF02668"/>
    </source>
</evidence>
<dbReference type="RefSeq" id="WP_228849493.1">
    <property type="nucleotide sequence ID" value="NZ_JADCKQ010000011.1"/>
</dbReference>
<gene>
    <name evidence="10" type="ORF">H1D41_13935</name>
</gene>
<dbReference type="Gene3D" id="3.30.2020.30">
    <property type="match status" value="1"/>
</dbReference>
<dbReference type="FunFam" id="3.60.130.10:FF:000001">
    <property type="entry name" value="Trimethyllysine dioxygenase, mitochondrial"/>
    <property type="match status" value="1"/>
</dbReference>
<protein>
    <submittedName>
        <fullName evidence="10">TauD/TfdA family dioxygenase</fullName>
    </submittedName>
</protein>
<keyword evidence="5 10" id="KW-0223">Dioxygenase</keyword>
<dbReference type="AlphaFoldDB" id="A0A8J7IFB0"/>
<dbReference type="GO" id="GO:0046872">
    <property type="term" value="F:metal ion binding"/>
    <property type="evidence" value="ECO:0007669"/>
    <property type="project" value="UniProtKB-KW"/>
</dbReference>
<dbReference type="EMBL" id="JADCKQ010000011">
    <property type="protein sequence ID" value="MBI1494742.1"/>
    <property type="molecule type" value="Genomic_DNA"/>
</dbReference>
<dbReference type="InterPro" id="IPR050411">
    <property type="entry name" value="AlphaKG_dependent_hydroxylases"/>
</dbReference>
<proteinExistence type="inferred from homology"/>
<dbReference type="InterPro" id="IPR038492">
    <property type="entry name" value="GBBH-like_N_sf"/>
</dbReference>
<dbReference type="InterPro" id="IPR042098">
    <property type="entry name" value="TauD-like_sf"/>
</dbReference>
<dbReference type="CDD" id="cd00250">
    <property type="entry name" value="CAS_like"/>
    <property type="match status" value="1"/>
</dbReference>
<evidence type="ECO:0000256" key="1">
    <source>
        <dbReference type="ARBA" id="ARBA00001954"/>
    </source>
</evidence>
<feature type="domain" description="Gamma-butyrobetaine hydroxylase-like N-terminal" evidence="9">
    <location>
        <begin position="8"/>
        <end position="86"/>
    </location>
</feature>
<comment type="cofactor">
    <cofactor evidence="1">
        <name>Fe(2+)</name>
        <dbReference type="ChEBI" id="CHEBI:29033"/>
    </cofactor>
</comment>
<evidence type="ECO:0000256" key="7">
    <source>
        <dbReference type="ARBA" id="ARBA00023004"/>
    </source>
</evidence>
<evidence type="ECO:0000259" key="9">
    <source>
        <dbReference type="Pfam" id="PF06155"/>
    </source>
</evidence>
<keyword evidence="4" id="KW-0479">Metal-binding</keyword>
<dbReference type="InterPro" id="IPR010376">
    <property type="entry name" value="GBBH-like_N"/>
</dbReference>
<name>A0A8J7IFB0_9RHOB</name>
<dbReference type="PANTHER" id="PTHR10696">
    <property type="entry name" value="GAMMA-BUTYROBETAINE HYDROXYLASE-RELATED"/>
    <property type="match status" value="1"/>
</dbReference>
<dbReference type="GO" id="GO:0016706">
    <property type="term" value="F:2-oxoglutarate-dependent dioxygenase activity"/>
    <property type="evidence" value="ECO:0007669"/>
    <property type="project" value="UniProtKB-ARBA"/>
</dbReference>
<evidence type="ECO:0000313" key="11">
    <source>
        <dbReference type="Proteomes" id="UP000640583"/>
    </source>
</evidence>
<dbReference type="Pfam" id="PF06155">
    <property type="entry name" value="GBBH-like_N"/>
    <property type="match status" value="1"/>
</dbReference>
<feature type="domain" description="TauD/TfdA-like" evidence="8">
    <location>
        <begin position="117"/>
        <end position="354"/>
    </location>
</feature>
<dbReference type="Proteomes" id="UP000640583">
    <property type="component" value="Unassembled WGS sequence"/>
</dbReference>
<accession>A0A8J7IFB0</accession>
<evidence type="ECO:0000256" key="4">
    <source>
        <dbReference type="ARBA" id="ARBA00022723"/>
    </source>
</evidence>
<keyword evidence="7" id="KW-0408">Iron</keyword>
<evidence type="ECO:0000256" key="6">
    <source>
        <dbReference type="ARBA" id="ARBA00023002"/>
    </source>
</evidence>
<reference evidence="10" key="1">
    <citation type="submission" date="2020-10" db="EMBL/GenBank/DDBJ databases">
        <title>Paenihalocynthiibacter styelae gen. nov., sp. nov., isolated from stalked sea squirt Styela clava.</title>
        <authorList>
            <person name="Kim Y.-O."/>
            <person name="Yoon J.-H."/>
        </authorList>
    </citation>
    <scope>NUCLEOTIDE SEQUENCE</scope>
    <source>
        <strain evidence="10">MYP1-1</strain>
    </source>
</reference>
<evidence type="ECO:0000256" key="3">
    <source>
        <dbReference type="ARBA" id="ARBA00008654"/>
    </source>
</evidence>
<evidence type="ECO:0000256" key="5">
    <source>
        <dbReference type="ARBA" id="ARBA00022964"/>
    </source>
</evidence>
<evidence type="ECO:0000256" key="2">
    <source>
        <dbReference type="ARBA" id="ARBA00001961"/>
    </source>
</evidence>
<keyword evidence="6" id="KW-0560">Oxidoreductase</keyword>
<comment type="caution">
    <text evidence="10">The sequence shown here is derived from an EMBL/GenBank/DDBJ whole genome shotgun (WGS) entry which is preliminary data.</text>
</comment>
<dbReference type="Pfam" id="PF02668">
    <property type="entry name" value="TauD"/>
    <property type="match status" value="1"/>
</dbReference>
<comment type="similarity">
    <text evidence="3">Belongs to the gamma-BBH/TMLD family.</text>
</comment>
<dbReference type="InterPro" id="IPR003819">
    <property type="entry name" value="TauD/TfdA-like"/>
</dbReference>
<sequence length="377" mass="42305">MTNVTLCADTATVELTFTSGAKAAFPYIWLADNDPAGFHPQTQERITDLTAIPLDITVTTAEITDSNLALTWSDDRQASTFDLSWLEAHIPGQRAADPARTGFHHWRKDLGATGIPRVNANAILTSDETLTDWLKQTQIYGYSIVEGLADNTEAGMDVARRIGFLRQTNFGVTFEVQSKPNPNNLAYTPIALPLHTDLTNQELPPGFQFLHCLANEAQGGGSLFCDGYAIAEDLRQNDPEAFELLSTVSVPFRFHDEDTDIRNRKRVINLNEDGQVIEVCFNAHLADIFDLEPALMTRFYRAYRRFMQMTRSDDYLVTLKLKGGEMVVFDNRRVMHGRNAFDPQTGFRHLHGCYVDRGEFESRLRVLARPAKTQAAA</sequence>
<comment type="cofactor">
    <cofactor evidence="2">
        <name>L-ascorbate</name>
        <dbReference type="ChEBI" id="CHEBI:38290"/>
    </cofactor>
</comment>
<dbReference type="SUPFAM" id="SSF51197">
    <property type="entry name" value="Clavaminate synthase-like"/>
    <property type="match status" value="1"/>
</dbReference>
<dbReference type="GO" id="GO:0045329">
    <property type="term" value="P:carnitine biosynthetic process"/>
    <property type="evidence" value="ECO:0007669"/>
    <property type="project" value="TreeGrafter"/>
</dbReference>